<feature type="region of interest" description="Disordered" evidence="9">
    <location>
        <begin position="710"/>
        <end position="729"/>
    </location>
</feature>
<sequence length="729" mass="77849">MVLAPTWRPTSRASRTTRTRRWRRSARRRSGFSRRSRGPRPAATAERHAAAPRICASFAAVLYTSKGPGPPAHDACREEVSVTVTGDQALVGHTLDGRYVIHERIARGGMASVFRATDLRLDRIVAVKIMHAGLGDADDFRQRFVSEAKAAAKLNHRSVVAVFDQGTDGDFTYLVMEYVPGRTLRDVLRDEAPMSPQQALAYLDPILQALSEAHAAKLIHRDVKPENVLITPNGEVKVADFGLARAVSTSTTHSGGALIGTVSYLAPEVVLHRGSDPRADVYACGAMLFEMLTGSKPHVADTPIQVAYMHVNVDVAAPSTLVGGLPDYVDALVARATARDPERRSPDARALLHQVRQVRRALADGAQDDPELTADLLPSAPRASEDEPTRAVDLAPFGSAADTAHTTAIAEPTVTWSQPADAATSEEADPPPRKKSRRGALLLLAALVALALTALGGWYLAVGRYVDAPELTGLSRDEAVSTAQADGFDVEFAPAAFSEDVPADHVISTDPAAGEQVLPDTTITVTLSKGQERYEVPDLAGKTVDEARTIVGSLNLTLGDTVEEFHEEIPQGSIIRVTNHEVGAQVKRGTALDIVVSQGREPIAITDYVGKPVDEATNGLQGVGFLVNVQEEFSDDVEQGRVISQQPQGGSAFRGDTITLVVSKGPELVKVPDLGGKSEADAKKALEELGLKLNATRNPLAGDGAKVRFQSPSAGTERRRGETVTVFLS</sequence>
<feature type="transmembrane region" description="Helical" evidence="10">
    <location>
        <begin position="440"/>
        <end position="461"/>
    </location>
</feature>
<dbReference type="InterPro" id="IPR000719">
    <property type="entry name" value="Prot_kinase_dom"/>
</dbReference>
<accession>A0A3L8PL10</accession>
<dbReference type="AlphaFoldDB" id="A0A3L8PL10"/>
<dbReference type="PANTHER" id="PTHR43289">
    <property type="entry name" value="MITOGEN-ACTIVATED PROTEIN KINASE KINASE KINASE 20-RELATED"/>
    <property type="match status" value="1"/>
</dbReference>
<feature type="domain" description="PASTA" evidence="12">
    <location>
        <begin position="462"/>
        <end position="529"/>
    </location>
</feature>
<keyword evidence="6" id="KW-0067">ATP-binding</keyword>
<dbReference type="GO" id="GO:0004674">
    <property type="term" value="F:protein serine/threonine kinase activity"/>
    <property type="evidence" value="ECO:0007669"/>
    <property type="project" value="UniProtKB-KW"/>
</dbReference>
<evidence type="ECO:0000256" key="4">
    <source>
        <dbReference type="ARBA" id="ARBA00022741"/>
    </source>
</evidence>
<evidence type="ECO:0000256" key="1">
    <source>
        <dbReference type="ARBA" id="ARBA00012513"/>
    </source>
</evidence>
<evidence type="ECO:0000259" key="11">
    <source>
        <dbReference type="PROSITE" id="PS50011"/>
    </source>
</evidence>
<dbReference type="Proteomes" id="UP000282515">
    <property type="component" value="Unassembled WGS sequence"/>
</dbReference>
<dbReference type="PROSITE" id="PS50011">
    <property type="entry name" value="PROTEIN_KINASE_DOM"/>
    <property type="match status" value="1"/>
</dbReference>
<dbReference type="NCBIfam" id="NF033483">
    <property type="entry name" value="PknB_PASTA_kin"/>
    <property type="match status" value="1"/>
</dbReference>
<keyword evidence="4" id="KW-0547">Nucleotide-binding</keyword>
<comment type="caution">
    <text evidence="13">The sequence shown here is derived from an EMBL/GenBank/DDBJ whole genome shotgun (WGS) entry which is preliminary data.</text>
</comment>
<keyword evidence="3" id="KW-0808">Transferase</keyword>
<dbReference type="PANTHER" id="PTHR43289:SF34">
    <property type="entry name" value="SERINE_THREONINE-PROTEIN KINASE YBDM-RELATED"/>
    <property type="match status" value="1"/>
</dbReference>
<feature type="region of interest" description="Disordered" evidence="9">
    <location>
        <begin position="411"/>
        <end position="435"/>
    </location>
</feature>
<dbReference type="PROSITE" id="PS00108">
    <property type="entry name" value="PROTEIN_KINASE_ST"/>
    <property type="match status" value="1"/>
</dbReference>
<dbReference type="Gene3D" id="3.30.10.20">
    <property type="match status" value="4"/>
</dbReference>
<evidence type="ECO:0000256" key="10">
    <source>
        <dbReference type="SAM" id="Phobius"/>
    </source>
</evidence>
<name>A0A3L8PL10_9ACTN</name>
<dbReference type="InterPro" id="IPR008271">
    <property type="entry name" value="Ser/Thr_kinase_AS"/>
</dbReference>
<feature type="domain" description="Protein kinase" evidence="11">
    <location>
        <begin position="99"/>
        <end position="356"/>
    </location>
</feature>
<dbReference type="FunFam" id="3.30.200.20:FF:000035">
    <property type="entry name" value="Serine/threonine protein kinase Stk1"/>
    <property type="match status" value="1"/>
</dbReference>
<keyword evidence="10" id="KW-1133">Transmembrane helix</keyword>
<comment type="catalytic activity">
    <reaction evidence="7">
        <text>L-threonyl-[protein] + ATP = O-phospho-L-threonyl-[protein] + ADP + H(+)</text>
        <dbReference type="Rhea" id="RHEA:46608"/>
        <dbReference type="Rhea" id="RHEA-COMP:11060"/>
        <dbReference type="Rhea" id="RHEA-COMP:11605"/>
        <dbReference type="ChEBI" id="CHEBI:15378"/>
        <dbReference type="ChEBI" id="CHEBI:30013"/>
        <dbReference type="ChEBI" id="CHEBI:30616"/>
        <dbReference type="ChEBI" id="CHEBI:61977"/>
        <dbReference type="ChEBI" id="CHEBI:456216"/>
        <dbReference type="EC" id="2.7.11.1"/>
    </reaction>
</comment>
<keyword evidence="2" id="KW-0723">Serine/threonine-protein kinase</keyword>
<feature type="region of interest" description="Disordered" evidence="9">
    <location>
        <begin position="1"/>
        <end position="48"/>
    </location>
</feature>
<evidence type="ECO:0000256" key="3">
    <source>
        <dbReference type="ARBA" id="ARBA00022679"/>
    </source>
</evidence>
<evidence type="ECO:0000256" key="6">
    <source>
        <dbReference type="ARBA" id="ARBA00022840"/>
    </source>
</evidence>
<feature type="compositionally biased region" description="Low complexity" evidence="9">
    <location>
        <begin position="1"/>
        <end position="14"/>
    </location>
</feature>
<evidence type="ECO:0000256" key="8">
    <source>
        <dbReference type="ARBA" id="ARBA00048679"/>
    </source>
</evidence>
<feature type="domain" description="PASTA" evidence="12">
    <location>
        <begin position="665"/>
        <end position="729"/>
    </location>
</feature>
<evidence type="ECO:0000256" key="2">
    <source>
        <dbReference type="ARBA" id="ARBA00022527"/>
    </source>
</evidence>
<keyword evidence="14" id="KW-1185">Reference proteome</keyword>
<dbReference type="InterPro" id="IPR005543">
    <property type="entry name" value="PASTA_dom"/>
</dbReference>
<dbReference type="GO" id="GO:0045717">
    <property type="term" value="P:negative regulation of fatty acid biosynthetic process"/>
    <property type="evidence" value="ECO:0007669"/>
    <property type="project" value="UniProtKB-ARBA"/>
</dbReference>
<feature type="domain" description="PASTA" evidence="12">
    <location>
        <begin position="530"/>
        <end position="598"/>
    </location>
</feature>
<dbReference type="Gene3D" id="3.30.200.20">
    <property type="entry name" value="Phosphorylase Kinase, domain 1"/>
    <property type="match status" value="1"/>
</dbReference>
<evidence type="ECO:0000256" key="9">
    <source>
        <dbReference type="SAM" id="MobiDB-lite"/>
    </source>
</evidence>
<keyword evidence="10" id="KW-0812">Transmembrane</keyword>
<keyword evidence="10" id="KW-0472">Membrane</keyword>
<protein>
    <recommendedName>
        <fullName evidence="1">non-specific serine/threonine protein kinase</fullName>
        <ecNumber evidence="1">2.7.11.1</ecNumber>
    </recommendedName>
</protein>
<dbReference type="CDD" id="cd06577">
    <property type="entry name" value="PASTA_pknB"/>
    <property type="match status" value="4"/>
</dbReference>
<dbReference type="Pfam" id="PF03793">
    <property type="entry name" value="PASTA"/>
    <property type="match status" value="4"/>
</dbReference>
<comment type="catalytic activity">
    <reaction evidence="8">
        <text>L-seryl-[protein] + ATP = O-phospho-L-seryl-[protein] + ADP + H(+)</text>
        <dbReference type="Rhea" id="RHEA:17989"/>
        <dbReference type="Rhea" id="RHEA-COMP:9863"/>
        <dbReference type="Rhea" id="RHEA-COMP:11604"/>
        <dbReference type="ChEBI" id="CHEBI:15378"/>
        <dbReference type="ChEBI" id="CHEBI:29999"/>
        <dbReference type="ChEBI" id="CHEBI:30616"/>
        <dbReference type="ChEBI" id="CHEBI:83421"/>
        <dbReference type="ChEBI" id="CHEBI:456216"/>
        <dbReference type="EC" id="2.7.11.1"/>
    </reaction>
</comment>
<dbReference type="SMART" id="SM00740">
    <property type="entry name" value="PASTA"/>
    <property type="match status" value="4"/>
</dbReference>
<evidence type="ECO:0000313" key="14">
    <source>
        <dbReference type="Proteomes" id="UP000282515"/>
    </source>
</evidence>
<organism evidence="13 14">
    <name type="scientific">Aeromicrobium phragmitis</name>
    <dbReference type="NCBI Taxonomy" id="2478914"/>
    <lineage>
        <taxon>Bacteria</taxon>
        <taxon>Bacillati</taxon>
        <taxon>Actinomycetota</taxon>
        <taxon>Actinomycetes</taxon>
        <taxon>Propionibacteriales</taxon>
        <taxon>Nocardioidaceae</taxon>
        <taxon>Aeromicrobium</taxon>
    </lineage>
</organism>
<evidence type="ECO:0000313" key="13">
    <source>
        <dbReference type="EMBL" id="RLV55930.1"/>
    </source>
</evidence>
<dbReference type="PROSITE" id="PS51178">
    <property type="entry name" value="PASTA"/>
    <property type="match status" value="4"/>
</dbReference>
<dbReference type="EMBL" id="RDBF01000005">
    <property type="protein sequence ID" value="RLV55930.1"/>
    <property type="molecule type" value="Genomic_DNA"/>
</dbReference>
<reference evidence="13 14" key="1">
    <citation type="submission" date="2018-10" db="EMBL/GenBank/DDBJ databases">
        <title>Aeromicrobium sp. 9W16Y-2 whole genome shotgun sequence.</title>
        <authorList>
            <person name="Li F."/>
        </authorList>
    </citation>
    <scope>NUCLEOTIDE SEQUENCE [LARGE SCALE GENOMIC DNA]</scope>
    <source>
        <strain evidence="13 14">9W16Y-2</strain>
    </source>
</reference>
<gene>
    <name evidence="13" type="primary">pknB</name>
    <name evidence="13" type="ORF">D9V41_08495</name>
</gene>
<dbReference type="SUPFAM" id="SSF56112">
    <property type="entry name" value="Protein kinase-like (PK-like)"/>
    <property type="match status" value="1"/>
</dbReference>
<dbReference type="EC" id="2.7.11.1" evidence="1"/>
<feature type="region of interest" description="Disordered" evidence="9">
    <location>
        <begin position="363"/>
        <end position="389"/>
    </location>
</feature>
<feature type="compositionally biased region" description="Basic residues" evidence="9">
    <location>
        <begin position="15"/>
        <end position="38"/>
    </location>
</feature>
<dbReference type="GO" id="GO:0005524">
    <property type="term" value="F:ATP binding"/>
    <property type="evidence" value="ECO:0007669"/>
    <property type="project" value="UniProtKB-KW"/>
</dbReference>
<dbReference type="CDD" id="cd14014">
    <property type="entry name" value="STKc_PknB_like"/>
    <property type="match status" value="1"/>
</dbReference>
<keyword evidence="5 13" id="KW-0418">Kinase</keyword>
<dbReference type="InterPro" id="IPR011009">
    <property type="entry name" value="Kinase-like_dom_sf"/>
</dbReference>
<dbReference type="Gene3D" id="1.10.510.10">
    <property type="entry name" value="Transferase(Phosphotransferase) domain 1"/>
    <property type="match status" value="1"/>
</dbReference>
<dbReference type="SMART" id="SM00220">
    <property type="entry name" value="S_TKc"/>
    <property type="match status" value="1"/>
</dbReference>
<feature type="domain" description="PASTA" evidence="12">
    <location>
        <begin position="599"/>
        <end position="664"/>
    </location>
</feature>
<evidence type="ECO:0000259" key="12">
    <source>
        <dbReference type="PROSITE" id="PS51178"/>
    </source>
</evidence>
<proteinExistence type="predicted"/>
<dbReference type="Pfam" id="PF00069">
    <property type="entry name" value="Pkinase"/>
    <property type="match status" value="1"/>
</dbReference>
<evidence type="ECO:0000256" key="7">
    <source>
        <dbReference type="ARBA" id="ARBA00047899"/>
    </source>
</evidence>
<evidence type="ECO:0000256" key="5">
    <source>
        <dbReference type="ARBA" id="ARBA00022777"/>
    </source>
</evidence>
<dbReference type="FunFam" id="1.10.510.10:FF:000021">
    <property type="entry name" value="Serine/threonine protein kinase"/>
    <property type="match status" value="1"/>
</dbReference>
<dbReference type="SUPFAM" id="SSF54184">
    <property type="entry name" value="Penicillin-binding protein 2x (pbp-2x), c-terminal domain"/>
    <property type="match status" value="1"/>
</dbReference>